<dbReference type="PRINTS" id="PR00420">
    <property type="entry name" value="RNGMNOXGNASE"/>
</dbReference>
<keyword evidence="8" id="KW-1185">Reference proteome</keyword>
<proteinExistence type="inferred from homology"/>
<dbReference type="HAMAP" id="MF_00845">
    <property type="entry name" value="TetX_monooxygenase"/>
    <property type="match status" value="1"/>
</dbReference>
<keyword evidence="5" id="KW-0547">Nucleotide-binding</keyword>
<keyword evidence="4 5" id="KW-0503">Monooxygenase</keyword>
<comment type="similarity">
    <text evidence="5">Belongs to the aromatic-ring hydroxylase family. TetX subfamily.</text>
</comment>
<evidence type="ECO:0000313" key="7">
    <source>
        <dbReference type="EMBL" id="TCK20543.1"/>
    </source>
</evidence>
<evidence type="ECO:0000256" key="5">
    <source>
        <dbReference type="HAMAP-Rule" id="MF_00845"/>
    </source>
</evidence>
<dbReference type="AlphaFoldDB" id="A0A4R1HI71"/>
<dbReference type="GO" id="GO:0005737">
    <property type="term" value="C:cytoplasm"/>
    <property type="evidence" value="ECO:0007669"/>
    <property type="project" value="UniProtKB-SubCell"/>
</dbReference>
<feature type="binding site" evidence="5">
    <location>
        <position position="56"/>
    </location>
    <ligand>
        <name>NADPH</name>
        <dbReference type="ChEBI" id="CHEBI:57783"/>
    </ligand>
</feature>
<dbReference type="GO" id="GO:0004497">
    <property type="term" value="F:monooxygenase activity"/>
    <property type="evidence" value="ECO:0007669"/>
    <property type="project" value="UniProtKB-UniRule"/>
</dbReference>
<dbReference type="GO" id="GO:0046677">
    <property type="term" value="P:response to antibiotic"/>
    <property type="evidence" value="ECO:0007669"/>
    <property type="project" value="InterPro"/>
</dbReference>
<comment type="domain">
    <text evidence="5">Consists of an N-terminal FAD-binding domain with a Rossman fold and a C-terminal substrate-binding domain.</text>
</comment>
<evidence type="ECO:0000256" key="1">
    <source>
        <dbReference type="ARBA" id="ARBA00022630"/>
    </source>
</evidence>
<keyword evidence="3 5" id="KW-0560">Oxidoreductase</keyword>
<protein>
    <recommendedName>
        <fullName evidence="5">Flavin-dependent monooxygenase</fullName>
    </recommendedName>
    <alternativeName>
        <fullName evidence="5">TetX monooxygenase</fullName>
        <shortName evidence="5">TetX</shortName>
        <ecNumber evidence="5">1.14.13.-</ecNumber>
    </alternativeName>
</protein>
<accession>A0A4R1HI71</accession>
<name>A0A4R1HI71_PSEEN</name>
<comment type="function">
    <text evidence="5">An FAD-requiring monooxygenase active on some tetracycline antibiotic derivatives, which leads to their inactivation. Hydroxylates carbon 11a of tetracycline and some analogs.</text>
</comment>
<dbReference type="InterPro" id="IPR043683">
    <property type="entry name" value="TetX_monooxygenase"/>
</dbReference>
<feature type="domain" description="FAD-binding" evidence="6">
    <location>
        <begin position="312"/>
        <end position="344"/>
    </location>
</feature>
<dbReference type="SUPFAM" id="SSF51905">
    <property type="entry name" value="FAD/NAD(P)-binding domain"/>
    <property type="match status" value="1"/>
</dbReference>
<dbReference type="GO" id="GO:0071949">
    <property type="term" value="F:FAD binding"/>
    <property type="evidence" value="ECO:0007669"/>
    <property type="project" value="InterPro"/>
</dbReference>
<reference evidence="7 8" key="1">
    <citation type="submission" date="2019-03" db="EMBL/GenBank/DDBJ databases">
        <title>Sequencing the genomes of 1000 actinobacteria strains.</title>
        <authorList>
            <person name="Klenk H.-P."/>
        </authorList>
    </citation>
    <scope>NUCLEOTIDE SEQUENCE [LARGE SCALE GENOMIC DNA]</scope>
    <source>
        <strain evidence="7 8">DSM 44969</strain>
    </source>
</reference>
<feature type="binding site" evidence="5">
    <location>
        <position position="317"/>
    </location>
    <ligand>
        <name>FAD</name>
        <dbReference type="ChEBI" id="CHEBI:57692"/>
    </ligand>
</feature>
<evidence type="ECO:0000256" key="3">
    <source>
        <dbReference type="ARBA" id="ARBA00023002"/>
    </source>
</evidence>
<evidence type="ECO:0000256" key="2">
    <source>
        <dbReference type="ARBA" id="ARBA00022827"/>
    </source>
</evidence>
<keyword evidence="2 5" id="KW-0274">FAD</keyword>
<comment type="subcellular location">
    <subcellularLocation>
        <location evidence="5">Cytoplasm</location>
    </subcellularLocation>
</comment>
<dbReference type="InterPro" id="IPR002938">
    <property type="entry name" value="FAD-bd"/>
</dbReference>
<organism evidence="7 8">
    <name type="scientific">Pseudonocardia endophytica</name>
    <dbReference type="NCBI Taxonomy" id="401976"/>
    <lineage>
        <taxon>Bacteria</taxon>
        <taxon>Bacillati</taxon>
        <taxon>Actinomycetota</taxon>
        <taxon>Actinomycetes</taxon>
        <taxon>Pseudonocardiales</taxon>
        <taxon>Pseudonocardiaceae</taxon>
        <taxon>Pseudonocardia</taxon>
    </lineage>
</organism>
<dbReference type="PANTHER" id="PTHR46972">
    <property type="entry name" value="MONOOXYGENASE ASQM-RELATED"/>
    <property type="match status" value="1"/>
</dbReference>
<evidence type="ECO:0000259" key="6">
    <source>
        <dbReference type="Pfam" id="PF01494"/>
    </source>
</evidence>
<comment type="subunit">
    <text evidence="5">Monomer.</text>
</comment>
<dbReference type="Proteomes" id="UP000295560">
    <property type="component" value="Unassembled WGS sequence"/>
</dbReference>
<sequence length="409" mass="42910">MLVADENHDPREAAMTTTTHVAVVGAGPGGLTLAAALQRGGVTVTVLERDDGPHSRDQGGTLDMKKGSGQDALAAAGLLDAFLWHCRPEGQDQRVLDRDGTVLAEEITAPDDMANPEIDRGVLRSLLLDALEPGTVRWGTTVREIRRDGDRHVLETGGGSVTADLVVGADGAWSVVRPLLSAARPEYSGVTFVELRISCVDTAHPAVSALVGRGGMFSAADAKGLVAQRQGDGSVRVYAGFRDALDWPVAAGLSLTGARFDDAVAVRAELRRRFDGWAPALTAMIDACDDAVYCRPLYALPVPHTWPSTPGVTLVGDAAHVMSPFSGEGANSAMLDGAELAGEILAGPDVATAVLRYERTMFPRATVNALGAAEGLDGFFSADGSAHAARRREEMIAEHSRRNAAAQCT</sequence>
<comment type="catalytic activity">
    <reaction evidence="5">
        <text>a tetracycline + NADPH + O2 + H(+) = an 11a-hydroxytetracycline + NADP(+) + H2O</text>
        <dbReference type="Rhea" id="RHEA:61444"/>
        <dbReference type="ChEBI" id="CHEBI:15377"/>
        <dbReference type="ChEBI" id="CHEBI:15378"/>
        <dbReference type="ChEBI" id="CHEBI:15379"/>
        <dbReference type="ChEBI" id="CHEBI:57783"/>
        <dbReference type="ChEBI" id="CHEBI:58349"/>
        <dbReference type="ChEBI" id="CHEBI:144644"/>
        <dbReference type="ChEBI" id="CHEBI:144645"/>
    </reaction>
</comment>
<feature type="binding site" evidence="5">
    <location>
        <position position="120"/>
    </location>
    <ligand>
        <name>FAD</name>
        <dbReference type="ChEBI" id="CHEBI:57692"/>
    </ligand>
</feature>
<comment type="caution">
    <text evidence="7">The sequence shown here is derived from an EMBL/GenBank/DDBJ whole genome shotgun (WGS) entry which is preliminary data.</text>
</comment>
<keyword evidence="5" id="KW-0963">Cytoplasm</keyword>
<dbReference type="EC" id="1.14.13.-" evidence="5"/>
<dbReference type="PANTHER" id="PTHR46972:SF1">
    <property type="entry name" value="FAD DEPENDENT OXIDOREDUCTASE DOMAIN-CONTAINING PROTEIN"/>
    <property type="match status" value="1"/>
</dbReference>
<dbReference type="Gene3D" id="3.50.50.60">
    <property type="entry name" value="FAD/NAD(P)-binding domain"/>
    <property type="match status" value="1"/>
</dbReference>
<keyword evidence="5" id="KW-0521">NADP</keyword>
<dbReference type="OrthoDB" id="3217377at2"/>
<evidence type="ECO:0000256" key="4">
    <source>
        <dbReference type="ARBA" id="ARBA00023033"/>
    </source>
</evidence>
<keyword evidence="1 5" id="KW-0285">Flavoprotein</keyword>
<feature type="binding site" evidence="5">
    <location>
        <position position="63"/>
    </location>
    <ligand>
        <name>FAD</name>
        <dbReference type="ChEBI" id="CHEBI:57692"/>
    </ligand>
</feature>
<dbReference type="InterPro" id="IPR036188">
    <property type="entry name" value="FAD/NAD-bd_sf"/>
</dbReference>
<dbReference type="Pfam" id="PF01494">
    <property type="entry name" value="FAD_binding_3"/>
    <property type="match status" value="2"/>
</dbReference>
<feature type="domain" description="FAD-binding" evidence="6">
    <location>
        <begin position="19"/>
        <end position="190"/>
    </location>
</feature>
<comment type="cofactor">
    <cofactor evidence="5">
        <name>FAD</name>
        <dbReference type="ChEBI" id="CHEBI:57692"/>
    </cofactor>
</comment>
<dbReference type="EMBL" id="SMFZ01000002">
    <property type="protein sequence ID" value="TCK20543.1"/>
    <property type="molecule type" value="Genomic_DNA"/>
</dbReference>
<evidence type="ECO:0000313" key="8">
    <source>
        <dbReference type="Proteomes" id="UP000295560"/>
    </source>
</evidence>
<gene>
    <name evidence="7" type="ORF">EV378_4503</name>
</gene>